<dbReference type="InterPro" id="IPR032820">
    <property type="entry name" value="ATPase_put"/>
</dbReference>
<dbReference type="RefSeq" id="WP_009056136.1">
    <property type="nucleotide sequence ID" value="NZ_AJYA01000035.1"/>
</dbReference>
<evidence type="ECO:0000313" key="3">
    <source>
        <dbReference type="Proteomes" id="UP000005551"/>
    </source>
</evidence>
<protein>
    <submittedName>
        <fullName evidence="2">Uncharacterized protein</fullName>
    </submittedName>
</protein>
<comment type="caution">
    <text evidence="2">The sequence shown here is derived from an EMBL/GenBank/DDBJ whole genome shotgun (WGS) entry which is preliminary data.</text>
</comment>
<feature type="transmembrane region" description="Helical" evidence="1">
    <location>
        <begin position="48"/>
        <end position="68"/>
    </location>
</feature>
<evidence type="ECO:0000256" key="1">
    <source>
        <dbReference type="SAM" id="Phobius"/>
    </source>
</evidence>
<evidence type="ECO:0000313" key="2">
    <source>
        <dbReference type="EMBL" id="EIM75050.1"/>
    </source>
</evidence>
<dbReference type="STRING" id="1189621.A3SI_14474"/>
<dbReference type="AlphaFoldDB" id="I5BZP8"/>
<dbReference type="EMBL" id="AJYA01000035">
    <property type="protein sequence ID" value="EIM75050.1"/>
    <property type="molecule type" value="Genomic_DNA"/>
</dbReference>
<proteinExistence type="predicted"/>
<keyword evidence="1" id="KW-0812">Transmembrane</keyword>
<keyword evidence="3" id="KW-1185">Reference proteome</keyword>
<organism evidence="2 3">
    <name type="scientific">Nitritalea halalkaliphila LW7</name>
    <dbReference type="NCBI Taxonomy" id="1189621"/>
    <lineage>
        <taxon>Bacteria</taxon>
        <taxon>Pseudomonadati</taxon>
        <taxon>Bacteroidota</taxon>
        <taxon>Cytophagia</taxon>
        <taxon>Cytophagales</taxon>
        <taxon>Cyclobacteriaceae</taxon>
        <taxon>Nitritalea</taxon>
    </lineage>
</organism>
<sequence>MKDSSKSDKQVPAYVKYIGLSFQLFGIIGGGTGLGWYLQQRSSMQFPLWLLLFLFFIDRAGLLSTFCIDEKMTINKFSLGKNFRK</sequence>
<reference evidence="2 3" key="1">
    <citation type="submission" date="2012-05" db="EMBL/GenBank/DDBJ databases">
        <title>Genome sequence of Nitritalea halalkaliphila LW7.</title>
        <authorList>
            <person name="Jangir P.K."/>
            <person name="Singh A."/>
            <person name="Shivaji S."/>
            <person name="Sharma R."/>
        </authorList>
    </citation>
    <scope>NUCLEOTIDE SEQUENCE [LARGE SCALE GENOMIC DNA]</scope>
    <source>
        <strain evidence="2 3">LW7</strain>
    </source>
</reference>
<feature type="transmembrane region" description="Helical" evidence="1">
    <location>
        <begin position="14"/>
        <end position="36"/>
    </location>
</feature>
<keyword evidence="1" id="KW-0472">Membrane</keyword>
<keyword evidence="1" id="KW-1133">Transmembrane helix</keyword>
<dbReference type="Proteomes" id="UP000005551">
    <property type="component" value="Unassembled WGS sequence"/>
</dbReference>
<name>I5BZP8_9BACT</name>
<gene>
    <name evidence="2" type="ORF">A3SI_14474</name>
</gene>
<dbReference type="Pfam" id="PF09527">
    <property type="entry name" value="ATPase_gene1"/>
    <property type="match status" value="1"/>
</dbReference>
<accession>I5BZP8</accession>